<organism evidence="3 4">
    <name type="scientific">Rhizodiscina lignyota</name>
    <dbReference type="NCBI Taxonomy" id="1504668"/>
    <lineage>
        <taxon>Eukaryota</taxon>
        <taxon>Fungi</taxon>
        <taxon>Dikarya</taxon>
        <taxon>Ascomycota</taxon>
        <taxon>Pezizomycotina</taxon>
        <taxon>Dothideomycetes</taxon>
        <taxon>Pleosporomycetidae</taxon>
        <taxon>Aulographales</taxon>
        <taxon>Rhizodiscinaceae</taxon>
        <taxon>Rhizodiscina</taxon>
    </lineage>
</organism>
<evidence type="ECO:0000313" key="4">
    <source>
        <dbReference type="Proteomes" id="UP000799772"/>
    </source>
</evidence>
<reference evidence="3" key="1">
    <citation type="journal article" date="2020" name="Stud. Mycol.">
        <title>101 Dothideomycetes genomes: a test case for predicting lifestyles and emergence of pathogens.</title>
        <authorList>
            <person name="Haridas S."/>
            <person name="Albert R."/>
            <person name="Binder M."/>
            <person name="Bloem J."/>
            <person name="Labutti K."/>
            <person name="Salamov A."/>
            <person name="Andreopoulos B."/>
            <person name="Baker S."/>
            <person name="Barry K."/>
            <person name="Bills G."/>
            <person name="Bluhm B."/>
            <person name="Cannon C."/>
            <person name="Castanera R."/>
            <person name="Culley D."/>
            <person name="Daum C."/>
            <person name="Ezra D."/>
            <person name="Gonzalez J."/>
            <person name="Henrissat B."/>
            <person name="Kuo A."/>
            <person name="Liang C."/>
            <person name="Lipzen A."/>
            <person name="Lutzoni F."/>
            <person name="Magnuson J."/>
            <person name="Mondo S."/>
            <person name="Nolan M."/>
            <person name="Ohm R."/>
            <person name="Pangilinan J."/>
            <person name="Park H.-J."/>
            <person name="Ramirez L."/>
            <person name="Alfaro M."/>
            <person name="Sun H."/>
            <person name="Tritt A."/>
            <person name="Yoshinaga Y."/>
            <person name="Zwiers L.-H."/>
            <person name="Turgeon B."/>
            <person name="Goodwin S."/>
            <person name="Spatafora J."/>
            <person name="Crous P."/>
            <person name="Grigoriev I."/>
        </authorList>
    </citation>
    <scope>NUCLEOTIDE SEQUENCE</scope>
    <source>
        <strain evidence="3">CBS 133067</strain>
    </source>
</reference>
<feature type="region of interest" description="Disordered" evidence="2">
    <location>
        <begin position="1"/>
        <end position="32"/>
    </location>
</feature>
<dbReference type="GO" id="GO:0003743">
    <property type="term" value="F:translation initiation factor activity"/>
    <property type="evidence" value="ECO:0007669"/>
    <property type="project" value="InterPro"/>
</dbReference>
<gene>
    <name evidence="3" type="ORF">NA57DRAFT_77803</name>
</gene>
<protein>
    <recommendedName>
        <fullName evidence="1">Eukaryotic translation initiation factor 3 30 kDa subunit</fullName>
    </recommendedName>
</protein>
<sequence>MSAGKERERPKLTPEVKESPTDRSNSSDEQFPEAVAELQQLHIFNPNTKVDFEELRVAIAENLGRFRKHEEYLTFLADLIWSLCIPLKPGDVEDFARGLALLACKRRQLIDDAMNERPEEAVKRPAPEPAEEKGGERQRAKLFIAGYRPFG</sequence>
<dbReference type="Pfam" id="PF08597">
    <property type="entry name" value="eIF3_subunit"/>
    <property type="match status" value="1"/>
</dbReference>
<dbReference type="InterPro" id="IPR013906">
    <property type="entry name" value="eIF3j"/>
</dbReference>
<dbReference type="Proteomes" id="UP000799772">
    <property type="component" value="Unassembled WGS sequence"/>
</dbReference>
<dbReference type="Gene3D" id="1.10.246.60">
    <property type="entry name" value="Eukaryotic translation initiation factor 3 like domains"/>
    <property type="match status" value="1"/>
</dbReference>
<comment type="caution">
    <text evidence="3">The sequence shown here is derived from an EMBL/GenBank/DDBJ whole genome shotgun (WGS) entry which is preliminary data.</text>
</comment>
<evidence type="ECO:0000256" key="1">
    <source>
        <dbReference type="ARBA" id="ARBA00029904"/>
    </source>
</evidence>
<proteinExistence type="predicted"/>
<dbReference type="InterPro" id="IPR023194">
    <property type="entry name" value="eIF3-like_dom_sf"/>
</dbReference>
<evidence type="ECO:0000313" key="3">
    <source>
        <dbReference type="EMBL" id="KAF2097547.1"/>
    </source>
</evidence>
<accession>A0A9P4IFI0</accession>
<feature type="compositionally biased region" description="Basic and acidic residues" evidence="2">
    <location>
        <begin position="1"/>
        <end position="21"/>
    </location>
</feature>
<evidence type="ECO:0000256" key="2">
    <source>
        <dbReference type="SAM" id="MobiDB-lite"/>
    </source>
</evidence>
<name>A0A9P4IFI0_9PEZI</name>
<dbReference type="AlphaFoldDB" id="A0A9P4IFI0"/>
<dbReference type="GO" id="GO:0005852">
    <property type="term" value="C:eukaryotic translation initiation factor 3 complex"/>
    <property type="evidence" value="ECO:0007669"/>
    <property type="project" value="InterPro"/>
</dbReference>
<feature type="region of interest" description="Disordered" evidence="2">
    <location>
        <begin position="115"/>
        <end position="139"/>
    </location>
</feature>
<dbReference type="EMBL" id="ML978128">
    <property type="protein sequence ID" value="KAF2097547.1"/>
    <property type="molecule type" value="Genomic_DNA"/>
</dbReference>
<keyword evidence="4" id="KW-1185">Reference proteome</keyword>